<dbReference type="PROSITE" id="PS00056">
    <property type="entry name" value="RIBOSOMAL_S17"/>
    <property type="match status" value="1"/>
</dbReference>
<sequence>MKKILIGKVVSNKMLKTVVVMVERKFRYPLYKKVITRHKKYQVHNEDLQLNVGDIVKISETKPISKNKHFIVIEKINDKSQITNNKSSSNVKK</sequence>
<dbReference type="InterPro" id="IPR019984">
    <property type="entry name" value="Ribosomal_uS17_bact/chlr"/>
</dbReference>
<dbReference type="AlphaFoldDB" id="A0A2G9Y7L2"/>
<dbReference type="GO" id="GO:0022627">
    <property type="term" value="C:cytosolic small ribosomal subunit"/>
    <property type="evidence" value="ECO:0007669"/>
    <property type="project" value="UniProtKB-UniRule"/>
</dbReference>
<keyword evidence="2 6" id="KW-0699">rRNA-binding</keyword>
<dbReference type="NCBIfam" id="TIGR03635">
    <property type="entry name" value="uS17_bact"/>
    <property type="match status" value="1"/>
</dbReference>
<accession>A0A2G9Y7L2</accession>
<dbReference type="GO" id="GO:0003735">
    <property type="term" value="F:structural constituent of ribosome"/>
    <property type="evidence" value="ECO:0007669"/>
    <property type="project" value="UniProtKB-UniRule"/>
</dbReference>
<dbReference type="PRINTS" id="PR00973">
    <property type="entry name" value="RIBOSOMALS17"/>
</dbReference>
<dbReference type="GO" id="GO:0019843">
    <property type="term" value="F:rRNA binding"/>
    <property type="evidence" value="ECO:0007669"/>
    <property type="project" value="UniProtKB-UniRule"/>
</dbReference>
<evidence type="ECO:0000256" key="6">
    <source>
        <dbReference type="HAMAP-Rule" id="MF_01345"/>
    </source>
</evidence>
<comment type="subunit">
    <text evidence="6">Part of the 30S ribosomal subunit.</text>
</comment>
<keyword evidence="3 6" id="KW-0694">RNA-binding</keyword>
<organism evidence="8 9">
    <name type="scientific">Candidatus Roizmanbacteria bacterium CG23_combo_of_CG06-09_8_20_14_all_35_49</name>
    <dbReference type="NCBI Taxonomy" id="1974863"/>
    <lineage>
        <taxon>Bacteria</taxon>
        <taxon>Candidatus Roizmaniibacteriota</taxon>
    </lineage>
</organism>
<dbReference type="Proteomes" id="UP000231025">
    <property type="component" value="Unassembled WGS sequence"/>
</dbReference>
<dbReference type="HAMAP" id="MF_01345_B">
    <property type="entry name" value="Ribosomal_uS17_B"/>
    <property type="match status" value="1"/>
</dbReference>
<evidence type="ECO:0000313" key="9">
    <source>
        <dbReference type="Proteomes" id="UP000231025"/>
    </source>
</evidence>
<dbReference type="PANTHER" id="PTHR10744">
    <property type="entry name" value="40S RIBOSOMAL PROTEIN S11 FAMILY MEMBER"/>
    <property type="match status" value="1"/>
</dbReference>
<evidence type="ECO:0000256" key="1">
    <source>
        <dbReference type="ARBA" id="ARBA00010254"/>
    </source>
</evidence>
<evidence type="ECO:0000313" key="8">
    <source>
        <dbReference type="EMBL" id="PIP15194.1"/>
    </source>
</evidence>
<evidence type="ECO:0000256" key="4">
    <source>
        <dbReference type="ARBA" id="ARBA00022980"/>
    </source>
</evidence>
<reference evidence="8 9" key="1">
    <citation type="submission" date="2017-09" db="EMBL/GenBank/DDBJ databases">
        <title>Depth-based differentiation of microbial function through sediment-hosted aquifers and enrichment of novel symbionts in the deep terrestrial subsurface.</title>
        <authorList>
            <person name="Probst A.J."/>
            <person name="Ladd B."/>
            <person name="Jarett J.K."/>
            <person name="Geller-Mcgrath D.E."/>
            <person name="Sieber C.M."/>
            <person name="Emerson J.B."/>
            <person name="Anantharaman K."/>
            <person name="Thomas B.C."/>
            <person name="Malmstrom R."/>
            <person name="Stieglmeier M."/>
            <person name="Klingl A."/>
            <person name="Woyke T."/>
            <person name="Ryan C.M."/>
            <person name="Banfield J.F."/>
        </authorList>
    </citation>
    <scope>NUCLEOTIDE SEQUENCE [LARGE SCALE GENOMIC DNA]</scope>
    <source>
        <strain evidence="8">CG23_combo_of_CG06-09_8_20_14_all_35_49</strain>
    </source>
</reference>
<proteinExistence type="inferred from homology"/>
<comment type="similarity">
    <text evidence="1 6 7">Belongs to the universal ribosomal protein uS17 family.</text>
</comment>
<dbReference type="InterPro" id="IPR000266">
    <property type="entry name" value="Ribosomal_uS17"/>
</dbReference>
<protein>
    <recommendedName>
        <fullName evidence="6">Small ribosomal subunit protein uS17</fullName>
    </recommendedName>
</protein>
<comment type="function">
    <text evidence="6">One of the primary rRNA binding proteins, it binds specifically to the 5'-end of 16S ribosomal RNA.</text>
</comment>
<dbReference type="CDD" id="cd00364">
    <property type="entry name" value="Ribosomal_uS17"/>
    <property type="match status" value="1"/>
</dbReference>
<evidence type="ECO:0000256" key="2">
    <source>
        <dbReference type="ARBA" id="ARBA00022730"/>
    </source>
</evidence>
<dbReference type="InterPro" id="IPR019979">
    <property type="entry name" value="Ribosomal_uS17_CS"/>
</dbReference>
<dbReference type="GO" id="GO:0006412">
    <property type="term" value="P:translation"/>
    <property type="evidence" value="ECO:0007669"/>
    <property type="project" value="UniProtKB-UniRule"/>
</dbReference>
<evidence type="ECO:0000256" key="7">
    <source>
        <dbReference type="RuleBase" id="RU003872"/>
    </source>
</evidence>
<dbReference type="EMBL" id="PCRE01000015">
    <property type="protein sequence ID" value="PIP15194.1"/>
    <property type="molecule type" value="Genomic_DNA"/>
</dbReference>
<dbReference type="Pfam" id="PF00366">
    <property type="entry name" value="Ribosomal_S17"/>
    <property type="match status" value="1"/>
</dbReference>
<dbReference type="PANTHER" id="PTHR10744:SF1">
    <property type="entry name" value="SMALL RIBOSOMAL SUBUNIT PROTEIN US17M"/>
    <property type="match status" value="1"/>
</dbReference>
<dbReference type="NCBIfam" id="NF004123">
    <property type="entry name" value="PRK05610.1"/>
    <property type="match status" value="1"/>
</dbReference>
<evidence type="ECO:0000256" key="3">
    <source>
        <dbReference type="ARBA" id="ARBA00022884"/>
    </source>
</evidence>
<evidence type="ECO:0000256" key="5">
    <source>
        <dbReference type="ARBA" id="ARBA00023274"/>
    </source>
</evidence>
<name>A0A2G9Y7L2_9BACT</name>
<keyword evidence="5 6" id="KW-0687">Ribonucleoprotein</keyword>
<dbReference type="SUPFAM" id="SSF50249">
    <property type="entry name" value="Nucleic acid-binding proteins"/>
    <property type="match status" value="1"/>
</dbReference>
<dbReference type="Gene3D" id="2.40.50.140">
    <property type="entry name" value="Nucleic acid-binding proteins"/>
    <property type="match status" value="1"/>
</dbReference>
<dbReference type="InterPro" id="IPR012340">
    <property type="entry name" value="NA-bd_OB-fold"/>
</dbReference>
<gene>
    <name evidence="6 8" type="primary">rpsQ</name>
    <name evidence="8" type="ORF">COX47_01085</name>
</gene>
<comment type="caution">
    <text evidence="8">The sequence shown here is derived from an EMBL/GenBank/DDBJ whole genome shotgun (WGS) entry which is preliminary data.</text>
</comment>
<keyword evidence="4 6" id="KW-0689">Ribosomal protein</keyword>